<organism evidence="2">
    <name type="scientific">Amphora coffeiformis</name>
    <dbReference type="NCBI Taxonomy" id="265554"/>
    <lineage>
        <taxon>Eukaryota</taxon>
        <taxon>Sar</taxon>
        <taxon>Stramenopiles</taxon>
        <taxon>Ochrophyta</taxon>
        <taxon>Bacillariophyta</taxon>
        <taxon>Bacillariophyceae</taxon>
        <taxon>Bacillariophycidae</taxon>
        <taxon>Thalassiophysales</taxon>
        <taxon>Catenulaceae</taxon>
        <taxon>Amphora</taxon>
    </lineage>
</organism>
<feature type="compositionally biased region" description="Low complexity" evidence="1">
    <location>
        <begin position="297"/>
        <end position="315"/>
    </location>
</feature>
<feature type="compositionally biased region" description="Basic residues" evidence="1">
    <location>
        <begin position="323"/>
        <end position="335"/>
    </location>
</feature>
<name>A0A7S3LAP0_9STRA</name>
<accession>A0A7S3LAP0</accession>
<reference evidence="2" key="1">
    <citation type="submission" date="2021-01" db="EMBL/GenBank/DDBJ databases">
        <authorList>
            <person name="Corre E."/>
            <person name="Pelletier E."/>
            <person name="Niang G."/>
            <person name="Scheremetjew M."/>
            <person name="Finn R."/>
            <person name="Kale V."/>
            <person name="Holt S."/>
            <person name="Cochrane G."/>
            <person name="Meng A."/>
            <person name="Brown T."/>
            <person name="Cohen L."/>
        </authorList>
    </citation>
    <scope>NUCLEOTIDE SEQUENCE</scope>
    <source>
        <strain evidence="2">CCMP127</strain>
    </source>
</reference>
<dbReference type="AlphaFoldDB" id="A0A7S3LAP0"/>
<gene>
    <name evidence="2" type="ORF">ACOF00016_LOCUS12856</name>
</gene>
<sequence length="438" mass="50349">MQASFWEGQEAERLHLEVEVERVICKLDKKIRREYDTALEVFPQLVRKETKIMDFLRTVDYDVPKAAMRLVMYWKLRKAMFKERWLLPMTQTGTGALSMDEIETLRSGYAVCFNRSGKGIMVLHDHSRLPHFDGALHAKNIMYYCTTLTDEATQTQGISIVFVIRSGDRPQEDFKREAWEMLRTALPVRFKQLLVVQAYEEGREYLLNFLAYQTTRVLQVKTQQHTEHLMGDSLRNTLSLLEARGIEKQHLPPCLGGDYTYNKFADWVRMRVSMEDIMSPAPLKNNRLTPKLLCGGSNSPSPTSTSQAPSSTDSTETAITKPSSKKKATRKRKKKLLEPPVPNDDEAKKLNALYSRRAYHKRKLEMLGLEEQVKCLETENESLRKKATRFESFLQKALQLVQSHEGGQQESNADLQPLPYGNNCIFPANHMNIGITLN</sequence>
<proteinExistence type="predicted"/>
<dbReference type="EMBL" id="HBIM01016450">
    <property type="protein sequence ID" value="CAE0415787.1"/>
    <property type="molecule type" value="Transcribed_RNA"/>
</dbReference>
<evidence type="ECO:0000313" key="2">
    <source>
        <dbReference type="EMBL" id="CAE0415787.1"/>
    </source>
</evidence>
<evidence type="ECO:0008006" key="3">
    <source>
        <dbReference type="Google" id="ProtNLM"/>
    </source>
</evidence>
<evidence type="ECO:0000256" key="1">
    <source>
        <dbReference type="SAM" id="MobiDB-lite"/>
    </source>
</evidence>
<protein>
    <recommendedName>
        <fullName evidence="3">BZIP domain-containing protein</fullName>
    </recommendedName>
</protein>
<feature type="region of interest" description="Disordered" evidence="1">
    <location>
        <begin position="288"/>
        <end position="346"/>
    </location>
</feature>